<dbReference type="Pfam" id="PF13414">
    <property type="entry name" value="TPR_11"/>
    <property type="match status" value="1"/>
</dbReference>
<feature type="compositionally biased region" description="Basic and acidic residues" evidence="4">
    <location>
        <begin position="540"/>
        <end position="552"/>
    </location>
</feature>
<feature type="repeat" description="TPR" evidence="3">
    <location>
        <begin position="470"/>
        <end position="503"/>
    </location>
</feature>
<keyword evidence="5" id="KW-0732">Signal</keyword>
<proteinExistence type="predicted"/>
<dbReference type="Gene3D" id="1.25.40.10">
    <property type="entry name" value="Tetratricopeptide repeat domain"/>
    <property type="match status" value="3"/>
</dbReference>
<evidence type="ECO:0000256" key="2">
    <source>
        <dbReference type="ARBA" id="ARBA00022803"/>
    </source>
</evidence>
<accession>A0A9W6IR25</accession>
<evidence type="ECO:0000256" key="5">
    <source>
        <dbReference type="SAM" id="SignalP"/>
    </source>
</evidence>
<keyword evidence="7" id="KW-1185">Reference proteome</keyword>
<organism evidence="6 7">
    <name type="scientific">Maricaulis virginensis</name>
    <dbReference type="NCBI Taxonomy" id="144022"/>
    <lineage>
        <taxon>Bacteria</taxon>
        <taxon>Pseudomonadati</taxon>
        <taxon>Pseudomonadota</taxon>
        <taxon>Alphaproteobacteria</taxon>
        <taxon>Maricaulales</taxon>
        <taxon>Maricaulaceae</taxon>
        <taxon>Maricaulis</taxon>
    </lineage>
</organism>
<dbReference type="AlphaFoldDB" id="A0A9W6IR25"/>
<dbReference type="PANTHER" id="PTHR45586:SF1">
    <property type="entry name" value="LIPOPOLYSACCHARIDE ASSEMBLY PROTEIN B"/>
    <property type="match status" value="1"/>
</dbReference>
<dbReference type="Proteomes" id="UP001143486">
    <property type="component" value="Unassembled WGS sequence"/>
</dbReference>
<dbReference type="PROSITE" id="PS51257">
    <property type="entry name" value="PROKAR_LIPOPROTEIN"/>
    <property type="match status" value="1"/>
</dbReference>
<dbReference type="SMART" id="SM00028">
    <property type="entry name" value="TPR"/>
    <property type="match status" value="6"/>
</dbReference>
<comment type="caution">
    <text evidence="6">The sequence shown here is derived from an EMBL/GenBank/DDBJ whole genome shotgun (WGS) entry which is preliminary data.</text>
</comment>
<dbReference type="EMBL" id="BSFE01000014">
    <property type="protein sequence ID" value="GLK53780.1"/>
    <property type="molecule type" value="Genomic_DNA"/>
</dbReference>
<feature type="compositionally biased region" description="Low complexity" evidence="4">
    <location>
        <begin position="564"/>
        <end position="575"/>
    </location>
</feature>
<dbReference type="SUPFAM" id="SSF48452">
    <property type="entry name" value="TPR-like"/>
    <property type="match status" value="3"/>
</dbReference>
<dbReference type="Pfam" id="PF13432">
    <property type="entry name" value="TPR_16"/>
    <property type="match status" value="2"/>
</dbReference>
<feature type="signal peptide" evidence="5">
    <location>
        <begin position="1"/>
        <end position="25"/>
    </location>
</feature>
<keyword evidence="2 3" id="KW-0802">TPR repeat</keyword>
<evidence type="ECO:0000256" key="3">
    <source>
        <dbReference type="PROSITE-ProRule" id="PRU00339"/>
    </source>
</evidence>
<evidence type="ECO:0000256" key="4">
    <source>
        <dbReference type="SAM" id="MobiDB-lite"/>
    </source>
</evidence>
<dbReference type="RefSeq" id="WP_271188120.1">
    <property type="nucleotide sequence ID" value="NZ_BSFE01000014.1"/>
</dbReference>
<reference evidence="6" key="1">
    <citation type="journal article" date="2014" name="Int. J. Syst. Evol. Microbiol.">
        <title>Complete genome sequence of Corynebacterium casei LMG S-19264T (=DSM 44701T), isolated from a smear-ripened cheese.</title>
        <authorList>
            <consortium name="US DOE Joint Genome Institute (JGI-PGF)"/>
            <person name="Walter F."/>
            <person name="Albersmeier A."/>
            <person name="Kalinowski J."/>
            <person name="Ruckert C."/>
        </authorList>
    </citation>
    <scope>NUCLEOTIDE SEQUENCE</scope>
    <source>
        <strain evidence="6">VKM B-1513</strain>
    </source>
</reference>
<protein>
    <recommendedName>
        <fullName evidence="8">Tetratricopeptide repeat protein</fullName>
    </recommendedName>
</protein>
<evidence type="ECO:0000313" key="7">
    <source>
        <dbReference type="Proteomes" id="UP001143486"/>
    </source>
</evidence>
<dbReference type="InterPro" id="IPR019734">
    <property type="entry name" value="TPR_rpt"/>
</dbReference>
<keyword evidence="1" id="KW-0677">Repeat</keyword>
<dbReference type="PANTHER" id="PTHR45586">
    <property type="entry name" value="TPR REPEAT-CONTAINING PROTEIN PA4667"/>
    <property type="match status" value="1"/>
</dbReference>
<dbReference type="PROSITE" id="PS50005">
    <property type="entry name" value="TPR"/>
    <property type="match status" value="2"/>
</dbReference>
<gene>
    <name evidence="6" type="ORF">GCM10017621_32880</name>
</gene>
<feature type="chain" id="PRO_5040794816" description="Tetratricopeptide repeat protein" evidence="5">
    <location>
        <begin position="26"/>
        <end position="575"/>
    </location>
</feature>
<dbReference type="InterPro" id="IPR011990">
    <property type="entry name" value="TPR-like_helical_dom_sf"/>
</dbReference>
<dbReference type="InterPro" id="IPR051012">
    <property type="entry name" value="CellSynth/LPSAsmb/PSIAsmb"/>
</dbReference>
<evidence type="ECO:0000313" key="6">
    <source>
        <dbReference type="EMBL" id="GLK53780.1"/>
    </source>
</evidence>
<sequence>MTSILRAWPALLAATALTSCVTVPAEEETSAYGAFLAARYAGVNRDAAGAADYYLEALDRLPGNSVLADRAFITSVIAGDLDRASALAVSASEAGDPSRLATLFRASDRISRHDYRTALSVLDAAPDYGPYNTFFQDILRHWALMGAGRGDEALTEVGDMQAPGFLASHLWLHKAMLFEAAGNPAAAEAAYRSAVFTSTFRRLSTEMYGGFLMREGRRAEAATLFETYLEDDPNEASIQALYETASQGRRAPRRPDIPGLAARAVLGPTADLAAQADMDLTIIYMRMVQRMDPDLAPLHIVLAGSLDRIGLHDLALAEYASVPEGPFRLGAQIDRIVLMATLGRIEAAHAAARDLAERTGAAEAILLYADMSRISGEWAAAVDLYGEAMALNREQGLPDDWRYHYFRASCFLMLDNWEAAEAEYLAALELAPGQSTVLNDLGYMWIDRGERVDEAFEMIAQAADMAPENGNVIDSLGWAYYQLGHYDLAVQELERAAELNPGSATANYHLGDAYWQVGRRLEAGFQWRRAIDLGPTDEQREGLEYRLEHGQPPEHTPVYAANGDAPADPAEVPEP</sequence>
<reference evidence="6" key="2">
    <citation type="submission" date="2023-01" db="EMBL/GenBank/DDBJ databases">
        <authorList>
            <person name="Sun Q."/>
            <person name="Evtushenko L."/>
        </authorList>
    </citation>
    <scope>NUCLEOTIDE SEQUENCE</scope>
    <source>
        <strain evidence="6">VKM B-1513</strain>
    </source>
</reference>
<evidence type="ECO:0008006" key="8">
    <source>
        <dbReference type="Google" id="ProtNLM"/>
    </source>
</evidence>
<evidence type="ECO:0000256" key="1">
    <source>
        <dbReference type="ARBA" id="ARBA00022737"/>
    </source>
</evidence>
<name>A0A9W6IR25_9PROT</name>
<feature type="region of interest" description="Disordered" evidence="4">
    <location>
        <begin position="540"/>
        <end position="575"/>
    </location>
</feature>
<feature type="repeat" description="TPR" evidence="3">
    <location>
        <begin position="504"/>
        <end position="537"/>
    </location>
</feature>